<feature type="compositionally biased region" description="Pro residues" evidence="2">
    <location>
        <begin position="659"/>
        <end position="668"/>
    </location>
</feature>
<feature type="compositionally biased region" description="Polar residues" evidence="2">
    <location>
        <begin position="678"/>
        <end position="689"/>
    </location>
</feature>
<evidence type="ECO:0000313" key="4">
    <source>
        <dbReference type="EMBL" id="CAB4040431.1"/>
    </source>
</evidence>
<dbReference type="InterPro" id="IPR041577">
    <property type="entry name" value="RT_RNaseH_2"/>
</dbReference>
<feature type="domain" description="Reverse transcriptase/retrotransposon-derived protein RNase H-like" evidence="3">
    <location>
        <begin position="81"/>
        <end position="178"/>
    </location>
</feature>
<dbReference type="GO" id="GO:0003824">
    <property type="term" value="F:catalytic activity"/>
    <property type="evidence" value="ECO:0007669"/>
    <property type="project" value="UniProtKB-KW"/>
</dbReference>
<proteinExistence type="predicted"/>
<protein>
    <recommendedName>
        <fullName evidence="3">Reverse transcriptase/retrotransposon-derived protein RNase H-like domain-containing protein</fullName>
    </recommendedName>
</protein>
<dbReference type="EMBL" id="CACRXK020026788">
    <property type="protein sequence ID" value="CAB4040431.1"/>
    <property type="molecule type" value="Genomic_DNA"/>
</dbReference>
<dbReference type="InterPro" id="IPR050951">
    <property type="entry name" value="Retrovirus_Pol_polyprotein"/>
</dbReference>
<gene>
    <name evidence="4" type="ORF">PACLA_8A039809</name>
</gene>
<accession>A0A7D9LYD1</accession>
<dbReference type="PANTHER" id="PTHR37984:SF5">
    <property type="entry name" value="PROTEIN NYNRIN-LIKE"/>
    <property type="match status" value="1"/>
</dbReference>
<feature type="region of interest" description="Disordered" evidence="2">
    <location>
        <begin position="770"/>
        <end position="808"/>
    </location>
</feature>
<dbReference type="SUPFAM" id="SSF56672">
    <property type="entry name" value="DNA/RNA polymerases"/>
    <property type="match status" value="1"/>
</dbReference>
<keyword evidence="5" id="KW-1185">Reference proteome</keyword>
<evidence type="ECO:0000256" key="2">
    <source>
        <dbReference type="SAM" id="MobiDB-lite"/>
    </source>
</evidence>
<dbReference type="Pfam" id="PF17919">
    <property type="entry name" value="RT_RNaseH_2"/>
    <property type="match status" value="1"/>
</dbReference>
<reference evidence="4" key="1">
    <citation type="submission" date="2020-04" db="EMBL/GenBank/DDBJ databases">
        <authorList>
            <person name="Alioto T."/>
            <person name="Alioto T."/>
            <person name="Gomez Garrido J."/>
        </authorList>
    </citation>
    <scope>NUCLEOTIDE SEQUENCE</scope>
    <source>
        <strain evidence="4">A484AB</strain>
    </source>
</reference>
<evidence type="ECO:0000313" key="5">
    <source>
        <dbReference type="Proteomes" id="UP001152795"/>
    </source>
</evidence>
<feature type="non-terminal residue" evidence="4">
    <location>
        <position position="1030"/>
    </location>
</feature>
<organism evidence="4 5">
    <name type="scientific">Paramuricea clavata</name>
    <name type="common">Red gorgonian</name>
    <name type="synonym">Violescent sea-whip</name>
    <dbReference type="NCBI Taxonomy" id="317549"/>
    <lineage>
        <taxon>Eukaryota</taxon>
        <taxon>Metazoa</taxon>
        <taxon>Cnidaria</taxon>
        <taxon>Anthozoa</taxon>
        <taxon>Octocorallia</taxon>
        <taxon>Malacalcyonacea</taxon>
        <taxon>Plexauridae</taxon>
        <taxon>Paramuricea</taxon>
    </lineage>
</organism>
<dbReference type="InterPro" id="IPR043128">
    <property type="entry name" value="Rev_trsase/Diguanyl_cyclase"/>
</dbReference>
<feature type="compositionally biased region" description="Polar residues" evidence="2">
    <location>
        <begin position="781"/>
        <end position="803"/>
    </location>
</feature>
<dbReference type="Proteomes" id="UP001152795">
    <property type="component" value="Unassembled WGS sequence"/>
</dbReference>
<dbReference type="AlphaFoldDB" id="A0A7D9LYD1"/>
<dbReference type="Gene3D" id="3.30.70.270">
    <property type="match status" value="1"/>
</dbReference>
<sequence>TVINPKSTTILGWIWNSGTLSASPHRIATLASCQKPETVYRLRSFIGAFKVLSRVIPGCSSLLSKLDDAVAGRQSKEQIQWTDELHAVFCRAQAALSAARTITLPKPEDQIWIVTDGAIRSPGIGATLYVTRNGKLRVAGFFSAKLRGSQVRWLPCEVEALSIAVAVKHFSPYLIQSHHQACILTDSKPCVQAYEKLCRGEFSASPRVSTFLSTVSRYQASVRHVSGSAILPSDFASRNAAPCEDEACQICSFTKQTQDSVIRRAAVQDILSGVEQLPFTNRATWGPIQAECPELRRTRAHLLQGTRPSKKLTNVTDVKRYFLVATIAKDGLLVVKRNEPLVPSRECIIIPRQVLEGLLTAPHIRLSHPSSHQLKVVVKRYLFALDMDKVVNRVSESCHHCAALRKTPTARIEQSSCSPPSTVGVAFAADIAKRSKQLIFVLRECVTSLTATTLLENEHHDTLRDALIRNRSCEEPQQESCCRKSGTRSGGPVSHVTLAVATANLNSRIRTRGLSAREMWSQRDQFSNEQIPLQDQDIIMKQNEQRTSNHAHSEKSKAPVAEFRTPERITVGDLVYLYSDRNKTRARDRYLVVEVKGPFCNVKKFVGSQLRNTSYHVKISECYRVPSELKRSRQSTPNDEDSSADEAESSQPPMLSQVTPPPPAPPSIPTAISTPPSQTSHCNEPSVNANAYCKPSNLEGEPHTEDESRGNEYVNGPGESVPLRRSSRQRRPPERFGDYSIQSGEKVQSSKENAENQEYIRDAFCGKEGHAQFHPQKSDITDAQTSHTSQEPKSPISVSSTGTLDLDPNEKINNFSQSEVYHQKPSKEKADPSWISTGVRKWHKMKSVGKNKQGKLAQHFSLQSHKASLAAYCHYLKKTKHVDIQLDKAKRAAQIQEAEDLECNHKVIHILLNITRTLAWQALPFRGDSNEEGNFYQLVLLVTELREKFVEEVKSAGMFSVMTDTTPDEEHTDRRSVVLRYVKDAGKPTERLLDVRETVDQTGLGQAKDILSTIEQCGVDTNNLCFQSYE</sequence>
<evidence type="ECO:0000259" key="3">
    <source>
        <dbReference type="Pfam" id="PF17919"/>
    </source>
</evidence>
<comment type="caution">
    <text evidence="4">The sequence shown here is derived from an EMBL/GenBank/DDBJ whole genome shotgun (WGS) entry which is preliminary data.</text>
</comment>
<feature type="compositionally biased region" description="Acidic residues" evidence="2">
    <location>
        <begin position="638"/>
        <end position="648"/>
    </location>
</feature>
<feature type="region of interest" description="Disordered" evidence="2">
    <location>
        <begin position="627"/>
        <end position="754"/>
    </location>
</feature>
<keyword evidence="1" id="KW-0511">Multifunctional enzyme</keyword>
<evidence type="ECO:0000256" key="1">
    <source>
        <dbReference type="ARBA" id="ARBA00023268"/>
    </source>
</evidence>
<feature type="compositionally biased region" description="Basic and acidic residues" evidence="2">
    <location>
        <begin position="700"/>
        <end position="710"/>
    </location>
</feature>
<name>A0A7D9LYD1_PARCT</name>
<dbReference type="PANTHER" id="PTHR37984">
    <property type="entry name" value="PROTEIN CBG26694"/>
    <property type="match status" value="1"/>
</dbReference>
<dbReference type="InterPro" id="IPR043502">
    <property type="entry name" value="DNA/RNA_pol_sf"/>
</dbReference>
<feature type="compositionally biased region" description="Basic and acidic residues" evidence="2">
    <location>
        <begin position="770"/>
        <end position="780"/>
    </location>
</feature>